<reference evidence="10 11" key="1">
    <citation type="journal article" date="2021" name="J. Hered.">
        <title>A chromosome-level genome assembly of the parasitoid wasp, Cotesia glomerata (Hymenoptera: Braconidae).</title>
        <authorList>
            <person name="Pinto B.J."/>
            <person name="Weis J.J."/>
            <person name="Gamble T."/>
            <person name="Ode P.J."/>
            <person name="Paul R."/>
            <person name="Zaspel J.M."/>
        </authorList>
    </citation>
    <scope>NUCLEOTIDE SEQUENCE [LARGE SCALE GENOMIC DNA]</scope>
    <source>
        <strain evidence="10">CgM1</strain>
    </source>
</reference>
<accession>A0AAV7ISV4</accession>
<gene>
    <name evidence="10" type="ORF">KQX54_015998</name>
</gene>
<dbReference type="SMART" id="SM00614">
    <property type="entry name" value="ZnF_BED"/>
    <property type="match status" value="1"/>
</dbReference>
<name>A0AAV7ISV4_COTGL</name>
<dbReference type="GO" id="GO:0008270">
    <property type="term" value="F:zinc ion binding"/>
    <property type="evidence" value="ECO:0007669"/>
    <property type="project" value="UniProtKB-KW"/>
</dbReference>
<evidence type="ECO:0000313" key="11">
    <source>
        <dbReference type="Proteomes" id="UP000826195"/>
    </source>
</evidence>
<comment type="caution">
    <text evidence="10">The sequence shown here is derived from an EMBL/GenBank/DDBJ whole genome shotgun (WGS) entry which is preliminary data.</text>
</comment>
<dbReference type="EMBL" id="JAHXZJ010000001">
    <property type="protein sequence ID" value="KAH0567904.1"/>
    <property type="molecule type" value="Genomic_DNA"/>
</dbReference>
<evidence type="ECO:0000256" key="7">
    <source>
        <dbReference type="ARBA" id="ARBA00023242"/>
    </source>
</evidence>
<keyword evidence="2" id="KW-0479">Metal-binding</keyword>
<protein>
    <recommendedName>
        <fullName evidence="9">BED-type domain-containing protein</fullName>
    </recommendedName>
</protein>
<dbReference type="GO" id="GO:0005634">
    <property type="term" value="C:nucleus"/>
    <property type="evidence" value="ECO:0007669"/>
    <property type="project" value="UniProtKB-SubCell"/>
</dbReference>
<evidence type="ECO:0000313" key="10">
    <source>
        <dbReference type="EMBL" id="KAH0567904.1"/>
    </source>
</evidence>
<evidence type="ECO:0000256" key="1">
    <source>
        <dbReference type="ARBA" id="ARBA00004123"/>
    </source>
</evidence>
<evidence type="ECO:0000259" key="9">
    <source>
        <dbReference type="PROSITE" id="PS50808"/>
    </source>
</evidence>
<keyword evidence="4" id="KW-0862">Zinc</keyword>
<keyword evidence="11" id="KW-1185">Reference proteome</keyword>
<evidence type="ECO:0000256" key="2">
    <source>
        <dbReference type="ARBA" id="ARBA00022723"/>
    </source>
</evidence>
<keyword evidence="6" id="KW-0804">Transcription</keyword>
<dbReference type="InterPro" id="IPR003656">
    <property type="entry name" value="Znf_BED"/>
</dbReference>
<evidence type="ECO:0000256" key="8">
    <source>
        <dbReference type="PROSITE-ProRule" id="PRU00027"/>
    </source>
</evidence>
<dbReference type="PANTHER" id="PTHR46481:SF10">
    <property type="entry name" value="ZINC FINGER BED DOMAIN-CONTAINING PROTEIN 39"/>
    <property type="match status" value="1"/>
</dbReference>
<evidence type="ECO:0000256" key="5">
    <source>
        <dbReference type="ARBA" id="ARBA00023015"/>
    </source>
</evidence>
<keyword evidence="5" id="KW-0805">Transcription regulation</keyword>
<evidence type="ECO:0000256" key="3">
    <source>
        <dbReference type="ARBA" id="ARBA00022771"/>
    </source>
</evidence>
<organism evidence="10 11">
    <name type="scientific">Cotesia glomerata</name>
    <name type="common">Lepidopteran parasitic wasp</name>
    <name type="synonym">Apanteles glomeratus</name>
    <dbReference type="NCBI Taxonomy" id="32391"/>
    <lineage>
        <taxon>Eukaryota</taxon>
        <taxon>Metazoa</taxon>
        <taxon>Ecdysozoa</taxon>
        <taxon>Arthropoda</taxon>
        <taxon>Hexapoda</taxon>
        <taxon>Insecta</taxon>
        <taxon>Pterygota</taxon>
        <taxon>Neoptera</taxon>
        <taxon>Endopterygota</taxon>
        <taxon>Hymenoptera</taxon>
        <taxon>Apocrita</taxon>
        <taxon>Ichneumonoidea</taxon>
        <taxon>Braconidae</taxon>
        <taxon>Microgastrinae</taxon>
        <taxon>Cotesia</taxon>
    </lineage>
</organism>
<dbReference type="AlphaFoldDB" id="A0AAV7ISV4"/>
<keyword evidence="3 8" id="KW-0863">Zinc-finger</keyword>
<proteinExistence type="predicted"/>
<dbReference type="InterPro" id="IPR036236">
    <property type="entry name" value="Znf_C2H2_sf"/>
</dbReference>
<comment type="subcellular location">
    <subcellularLocation>
        <location evidence="1">Nucleus</location>
    </subcellularLocation>
</comment>
<dbReference type="InterPro" id="IPR052035">
    <property type="entry name" value="ZnF_BED_domain_contain"/>
</dbReference>
<feature type="domain" description="BED-type" evidence="9">
    <location>
        <begin position="8"/>
        <end position="59"/>
    </location>
</feature>
<dbReference type="Proteomes" id="UP000826195">
    <property type="component" value="Unassembled WGS sequence"/>
</dbReference>
<dbReference type="PROSITE" id="PS50808">
    <property type="entry name" value="ZF_BED"/>
    <property type="match status" value="1"/>
</dbReference>
<dbReference type="GO" id="GO:0009791">
    <property type="term" value="P:post-embryonic development"/>
    <property type="evidence" value="ECO:0007669"/>
    <property type="project" value="UniProtKB-ARBA"/>
</dbReference>
<dbReference type="PANTHER" id="PTHR46481">
    <property type="entry name" value="ZINC FINGER BED DOMAIN-CONTAINING PROTEIN 4"/>
    <property type="match status" value="1"/>
</dbReference>
<dbReference type="Pfam" id="PF02892">
    <property type="entry name" value="zf-BED"/>
    <property type="match status" value="1"/>
</dbReference>
<dbReference type="SUPFAM" id="SSF57667">
    <property type="entry name" value="beta-beta-alpha zinc fingers"/>
    <property type="match status" value="1"/>
</dbReference>
<sequence length="165" mass="18449">MVIACSRDVPSPVWIYCKKIDNGINVVCNECSKQLSYKNSTSTLIKHLKTVHKIELPNSLNKISKRKISEQDSDSENPSVSQHKKVNLCGTSNKLVPGTSSSSLNLNLDEKPIYQGPLNRYLNKATLFSEGGYRHNDVTNALMYMIAVDNLPLCTPEKKGFKMFV</sequence>
<evidence type="ECO:0000256" key="4">
    <source>
        <dbReference type="ARBA" id="ARBA00022833"/>
    </source>
</evidence>
<evidence type="ECO:0000256" key="6">
    <source>
        <dbReference type="ARBA" id="ARBA00023163"/>
    </source>
</evidence>
<keyword evidence="7" id="KW-0539">Nucleus</keyword>
<dbReference type="GO" id="GO:0003677">
    <property type="term" value="F:DNA binding"/>
    <property type="evidence" value="ECO:0007669"/>
    <property type="project" value="InterPro"/>
</dbReference>